<dbReference type="AlphaFoldDB" id="A0A914XVU6"/>
<accession>A0A914XVU6</accession>
<dbReference type="Proteomes" id="UP000887577">
    <property type="component" value="Unplaced"/>
</dbReference>
<keyword evidence="1" id="KW-1185">Reference proteome</keyword>
<dbReference type="WBParaSite" id="PSU_v2.g11356.t1">
    <property type="protein sequence ID" value="PSU_v2.g11356.t1"/>
    <property type="gene ID" value="PSU_v2.g11356"/>
</dbReference>
<name>A0A914XVU6_9BILA</name>
<dbReference type="Gene3D" id="3.30.420.40">
    <property type="match status" value="1"/>
</dbReference>
<evidence type="ECO:0000313" key="2">
    <source>
        <dbReference type="WBParaSite" id="PSU_v2.g11356.t1"/>
    </source>
</evidence>
<protein>
    <submittedName>
        <fullName evidence="2">Uncharacterized protein</fullName>
    </submittedName>
</protein>
<evidence type="ECO:0000313" key="1">
    <source>
        <dbReference type="Proteomes" id="UP000887577"/>
    </source>
</evidence>
<reference evidence="2" key="1">
    <citation type="submission" date="2022-11" db="UniProtKB">
        <authorList>
            <consortium name="WormBaseParasite"/>
        </authorList>
    </citation>
    <scope>IDENTIFICATION</scope>
</reference>
<sequence>MAYSDFDERYEICAFPLNQNAHRYDLTLMIDENNMPKYNISRIETQNIINLPQKFDETITTKIPVISFFDNSSVICVHKNAEKNGYQFLESWNGKYGNELYIAFDKEELAYCTEAIKIYQTKPSFVICDLLKIMSMPLKEVLSIKTLSFSITKDSKNDILLEFDNFDGTRKIASPAFLMALLLEQHLKAIKAEINETPKELYFCFPYDRDIENRKRIVKWIQESCKLAKINCNFVDA</sequence>
<proteinExistence type="predicted"/>
<organism evidence="1 2">
    <name type="scientific">Panagrolaimus superbus</name>
    <dbReference type="NCBI Taxonomy" id="310955"/>
    <lineage>
        <taxon>Eukaryota</taxon>
        <taxon>Metazoa</taxon>
        <taxon>Ecdysozoa</taxon>
        <taxon>Nematoda</taxon>
        <taxon>Chromadorea</taxon>
        <taxon>Rhabditida</taxon>
        <taxon>Tylenchina</taxon>
        <taxon>Panagrolaimomorpha</taxon>
        <taxon>Panagrolaimoidea</taxon>
        <taxon>Panagrolaimidae</taxon>
        <taxon>Panagrolaimus</taxon>
    </lineage>
</organism>